<sequence length="228" mass="25253">MPVTEIPSKGHVSVVSKDGGVQTVIVETGFMDESAKSTFSGLARFSTAYLGILWITVDCDARIGREWCLRWTLRSLTCYLCGMEKALMPSQVDDGSVESRLAEEKVRLVRVLIDALPPQRRDDLIRELTRSLFSDVGASTPTEALSNVLKFAPRGQVVTAADLRKGVVEQGIEAEPKEIYNSISYLIRTGALTRLGYGRYKVHGMEISTSDDFGGEQDRHEDLSDDLY</sequence>
<comment type="caution">
    <text evidence="2">The sequence shown here is derived from an EMBL/GenBank/DDBJ whole genome shotgun (WGS) entry which is preliminary data.</text>
</comment>
<accession>A0A916W251</accession>
<feature type="region of interest" description="Disordered" evidence="1">
    <location>
        <begin position="208"/>
        <end position="228"/>
    </location>
</feature>
<dbReference type="AlphaFoldDB" id="A0A916W251"/>
<dbReference type="EMBL" id="BMKB01000006">
    <property type="protein sequence ID" value="GGA60186.1"/>
    <property type="molecule type" value="Genomic_DNA"/>
</dbReference>
<evidence type="ECO:0000256" key="1">
    <source>
        <dbReference type="SAM" id="MobiDB-lite"/>
    </source>
</evidence>
<protein>
    <submittedName>
        <fullName evidence="2">Uncharacterized protein</fullName>
    </submittedName>
</protein>
<evidence type="ECO:0000313" key="2">
    <source>
        <dbReference type="EMBL" id="GGA60186.1"/>
    </source>
</evidence>
<organism evidence="2 3">
    <name type="scientific">Pelagibacterium lentulum</name>
    <dbReference type="NCBI Taxonomy" id="2029865"/>
    <lineage>
        <taxon>Bacteria</taxon>
        <taxon>Pseudomonadati</taxon>
        <taxon>Pseudomonadota</taxon>
        <taxon>Alphaproteobacteria</taxon>
        <taxon>Hyphomicrobiales</taxon>
        <taxon>Devosiaceae</taxon>
        <taxon>Pelagibacterium</taxon>
    </lineage>
</organism>
<gene>
    <name evidence="2" type="ORF">GCM10011499_33020</name>
</gene>
<evidence type="ECO:0000313" key="3">
    <source>
        <dbReference type="Proteomes" id="UP000596977"/>
    </source>
</evidence>
<dbReference type="Proteomes" id="UP000596977">
    <property type="component" value="Unassembled WGS sequence"/>
</dbReference>
<reference evidence="2 3" key="1">
    <citation type="journal article" date="2014" name="Int. J. Syst. Evol. Microbiol.">
        <title>Complete genome sequence of Corynebacterium casei LMG S-19264T (=DSM 44701T), isolated from a smear-ripened cheese.</title>
        <authorList>
            <consortium name="US DOE Joint Genome Institute (JGI-PGF)"/>
            <person name="Walter F."/>
            <person name="Albersmeier A."/>
            <person name="Kalinowski J."/>
            <person name="Ruckert C."/>
        </authorList>
    </citation>
    <scope>NUCLEOTIDE SEQUENCE [LARGE SCALE GENOMIC DNA]</scope>
    <source>
        <strain evidence="2 3">CGMCC 1.15896</strain>
    </source>
</reference>
<name>A0A916W251_9HYPH</name>
<keyword evidence="3" id="KW-1185">Reference proteome</keyword>
<proteinExistence type="predicted"/>